<evidence type="ECO:0000256" key="3">
    <source>
        <dbReference type="ARBA" id="ARBA00022806"/>
    </source>
</evidence>
<dbReference type="Pfam" id="PF00270">
    <property type="entry name" value="DEAD"/>
    <property type="match status" value="1"/>
</dbReference>
<dbReference type="EMBL" id="JBBBZM010000056">
    <property type="protein sequence ID" value="KAL0636117.1"/>
    <property type="molecule type" value="Genomic_DNA"/>
</dbReference>
<feature type="compositionally biased region" description="Low complexity" evidence="5">
    <location>
        <begin position="589"/>
        <end position="602"/>
    </location>
</feature>
<organism evidence="8 9">
    <name type="scientific">Discina gigas</name>
    <dbReference type="NCBI Taxonomy" id="1032678"/>
    <lineage>
        <taxon>Eukaryota</taxon>
        <taxon>Fungi</taxon>
        <taxon>Dikarya</taxon>
        <taxon>Ascomycota</taxon>
        <taxon>Pezizomycotina</taxon>
        <taxon>Pezizomycetes</taxon>
        <taxon>Pezizales</taxon>
        <taxon>Discinaceae</taxon>
        <taxon>Discina</taxon>
    </lineage>
</organism>
<dbReference type="InterPro" id="IPR014001">
    <property type="entry name" value="Helicase_ATP-bd"/>
</dbReference>
<keyword evidence="1" id="KW-0547">Nucleotide-binding</keyword>
<dbReference type="Pfam" id="PF00271">
    <property type="entry name" value="Helicase_C"/>
    <property type="match status" value="1"/>
</dbReference>
<evidence type="ECO:0000313" key="8">
    <source>
        <dbReference type="EMBL" id="KAL0636117.1"/>
    </source>
</evidence>
<keyword evidence="9" id="KW-1185">Reference proteome</keyword>
<dbReference type="Gene3D" id="3.40.50.300">
    <property type="entry name" value="P-loop containing nucleotide triphosphate hydrolases"/>
    <property type="match status" value="2"/>
</dbReference>
<reference evidence="8 9" key="1">
    <citation type="submission" date="2024-02" db="EMBL/GenBank/DDBJ databases">
        <title>Discinaceae phylogenomics.</title>
        <authorList>
            <person name="Dirks A.C."/>
            <person name="James T.Y."/>
        </authorList>
    </citation>
    <scope>NUCLEOTIDE SEQUENCE [LARGE SCALE GENOMIC DNA]</scope>
    <source>
        <strain evidence="8 9">ACD0624</strain>
    </source>
</reference>
<accession>A0ABR3GK38</accession>
<evidence type="ECO:0000313" key="9">
    <source>
        <dbReference type="Proteomes" id="UP001447188"/>
    </source>
</evidence>
<dbReference type="PROSITE" id="PS51194">
    <property type="entry name" value="HELICASE_CTER"/>
    <property type="match status" value="1"/>
</dbReference>
<proteinExistence type="predicted"/>
<dbReference type="PROSITE" id="PS51192">
    <property type="entry name" value="HELICASE_ATP_BIND_1"/>
    <property type="match status" value="1"/>
</dbReference>
<evidence type="ECO:0000259" key="6">
    <source>
        <dbReference type="PROSITE" id="PS51192"/>
    </source>
</evidence>
<dbReference type="SMART" id="SM00487">
    <property type="entry name" value="DEXDc"/>
    <property type="match status" value="1"/>
</dbReference>
<feature type="domain" description="Helicase C-terminal" evidence="7">
    <location>
        <begin position="1273"/>
        <end position="1432"/>
    </location>
</feature>
<comment type="caution">
    <text evidence="8">The sequence shown here is derived from an EMBL/GenBank/DDBJ whole genome shotgun (WGS) entry which is preliminary data.</text>
</comment>
<dbReference type="InterPro" id="IPR059032">
    <property type="entry name" value="WHD_DDX60"/>
</dbReference>
<evidence type="ECO:0000259" key="7">
    <source>
        <dbReference type="PROSITE" id="PS51194"/>
    </source>
</evidence>
<dbReference type="PANTHER" id="PTHR44533">
    <property type="entry name" value="DEAD/H RNA HELICASE, PUTATIVE-RELATED"/>
    <property type="match status" value="1"/>
</dbReference>
<name>A0ABR3GK38_9PEZI</name>
<protein>
    <recommendedName>
        <fullName evidence="10">P-loop containing nucleoside triphosphate hydrolase protein</fullName>
    </recommendedName>
</protein>
<dbReference type="InterPro" id="IPR055124">
    <property type="entry name" value="PIN-like_DDX60"/>
</dbReference>
<dbReference type="SUPFAM" id="SSF52540">
    <property type="entry name" value="P-loop containing nucleoside triphosphate hydrolases"/>
    <property type="match status" value="1"/>
</dbReference>
<evidence type="ECO:0000256" key="4">
    <source>
        <dbReference type="ARBA" id="ARBA00022840"/>
    </source>
</evidence>
<dbReference type="SMART" id="SM00490">
    <property type="entry name" value="HELICc"/>
    <property type="match status" value="1"/>
</dbReference>
<dbReference type="Proteomes" id="UP001447188">
    <property type="component" value="Unassembled WGS sequence"/>
</dbReference>
<dbReference type="PANTHER" id="PTHR44533:SF4">
    <property type="entry name" value="DEAD_H RNA HELICASE, PUTATIVE-RELATED"/>
    <property type="match status" value="1"/>
</dbReference>
<evidence type="ECO:0000256" key="5">
    <source>
        <dbReference type="SAM" id="MobiDB-lite"/>
    </source>
</evidence>
<dbReference type="InterPro" id="IPR011545">
    <property type="entry name" value="DEAD/DEAH_box_helicase_dom"/>
</dbReference>
<keyword evidence="3" id="KW-0347">Helicase</keyword>
<keyword evidence="4" id="KW-0067">ATP-binding</keyword>
<feature type="domain" description="Helicase ATP-binding" evidence="6">
    <location>
        <begin position="829"/>
        <end position="999"/>
    </location>
</feature>
<dbReference type="InterPro" id="IPR001650">
    <property type="entry name" value="Helicase_C-like"/>
</dbReference>
<dbReference type="Pfam" id="PF23002">
    <property type="entry name" value="PIN-like_DDX60"/>
    <property type="match status" value="1"/>
</dbReference>
<dbReference type="InterPro" id="IPR052431">
    <property type="entry name" value="SKI2_subfamily_helicases"/>
</dbReference>
<gene>
    <name evidence="8" type="ORF">Q9L58_004906</name>
</gene>
<feature type="region of interest" description="Disordered" evidence="5">
    <location>
        <begin position="577"/>
        <end position="611"/>
    </location>
</feature>
<evidence type="ECO:0000256" key="2">
    <source>
        <dbReference type="ARBA" id="ARBA00022801"/>
    </source>
</evidence>
<evidence type="ECO:0000256" key="1">
    <source>
        <dbReference type="ARBA" id="ARBA00022741"/>
    </source>
</evidence>
<dbReference type="InterPro" id="IPR027417">
    <property type="entry name" value="P-loop_NTPase"/>
</dbReference>
<dbReference type="Pfam" id="PF26076">
    <property type="entry name" value="WHD_DDX60"/>
    <property type="match status" value="1"/>
</dbReference>
<keyword evidence="2" id="KW-0378">Hydrolase</keyword>
<sequence>MASPASLSAWYSTIHPLHVDLVGGYAGAEFFLIEGDSLLRWAFSDDRIDFGAGFQLLHAVYVVEKLLSMVKSRRCNFAVVFFDDYESVCVPSTSAGTANEWKYKFARSAIVAHLLSAGAKVGTVVSFESHEDARFKRYLAKTRPYFAVAHDGMDIVNSENIAAEDKESLRVPLLINLKKWLDLGFNVVIINDIVFRSSKLFSRVLESRVLEPIFIDLKNEPEIQPSQEQPVQVNIPTLNSSRSRLTVAAISKSLQQDSSSASLHAIFLLHTALLAHLPLPERAFALPKLATAPPELTAVLQHIIAASQELLKTNGVDLTAATNDLHDYVDGRLLLKLVLMTPAPISDVVKATFTTLSDAVHALCDIRLDYPTLTGTALAPVVAEVETPDEDTFTEGSTTEVASTIDDASSTATLTQRHATILAFTNPVVDPFLSQVKLPADVAVISDVDDLAKGEVELVLRETSTWQAAKKTVVVAPVRVAKKPSLGVGRLGKVVAHTGKGQNMDRGEKRAAGKVRKWEQVYSNQMNRYAASLTDSADGSLNPKLIVVEEKAKGRVMVAGGSKLVEKPAAPAEKVVKGGKKPVVEKKGTPASTAKGKAAAAAAKKEPVAPKGKATGKLSAAEIIRANNAAKKAGKEAKLQDLWNNFVRDLKKTTDDEEGIHRLDAWLKETQKSMSAGVAENLEWPFIEAEARLCKLQLLQRIWTAYCRRGEREMGYPATAVLFDEARRILVGAGLTQKVYAIIVNIFDSLGIAMLPSTTVVKTLPDRKLGSFFDSMWNGKSDAADATKLGMSSEEFQLLHCGPWMDRNMDSKQDVRVPFEPDGWQRKVLDLLDGDQSALVVAPTSAGKTFIAFYAMEKILKENDDNILVYVAPTKALVNQIAAEVISRFKKNYRYAGKTVWAIDTRDYTMNKPKDCQILITVPHVLQSMLMSPTNAVSWAPRVKRIIFDEVHSIGNAEDGAIWEQLLLLSPCPIIALSATVGNPDEFTDWLKATQRSQLSMVMHPQRYSDLRKFVYVPPVEAKPFDGLDRTSRFRTLEFGEGMVGMHPIAALRNAYGGMPDDLALEPRDCLQLYWALVKAANEEWKVPEALDYKIVFGTKGAEIRKQDLVVWEAALKVLVKEWMKDARSPFAKVTEILAGEKVAPEKVVPEKKVEDPVAEDVPADAKRDAYLHQNTLKLLQSLHTSNALPAILFNYERKSCEDLCETLCNQLEAAEIKWRETNPKWTSTVKAWEAYMASKSARGSKVAKISKPEAGQTKNDMMRDAGELESSYLDRFDPKYPSAEFSFADTKKQGVTELENDINDLIKWGIPEMLVNAFKRGIGVHHSGLNRKYRQAVEMLFRKGYLRVVVATGTLSLGINMPTRTTVFAGDSTNLHALNYRQASGRAGRRGFDNLGNVVFHGLSADKVDRLISSKLPSLLGHYPISISLVLRLFILLHTSKESPHAKITAESLLTQNQLVLGGNAPKEQVLHHLRFSIEFLRRQKLIGATGTPLNFAALVSHLYYTGNAAFGLHTLLCSGYLREVCREINEKPEKTCIDLMLVMSHLFGRIKRRQGHRSLPPMPAGAIEALQKHNYDALKTYTTYVETFAKEHCVTADDTLPFSDLVCGGTDAPSSSWVSARSAFVALSGHTDTFSTADDLRTGVREGILPEGSAIPYVPISADEVPNGYLYDFYRHYDPRKLELENGIRPSDVWFKLKDFSDVLAAVVPGIVCFLKDGPGGYYDLIAKGGDEDGDIEEVEVNAEEKEGEEEEMIKKSEGFGNVLKAFKVLRSTFDEKFNQMWA</sequence>
<evidence type="ECO:0008006" key="10">
    <source>
        <dbReference type="Google" id="ProtNLM"/>
    </source>
</evidence>